<dbReference type="AlphaFoldDB" id="A0A2T5J0I7"/>
<accession>A0A2T5J0I7</accession>
<evidence type="ECO:0000313" key="2">
    <source>
        <dbReference type="Proteomes" id="UP000244223"/>
    </source>
</evidence>
<name>A0A2T5J0I7_9GAMM</name>
<sequence length="122" mass="14557">MICLRCHHRKFEYGHHERFGNCCLCAKCQRYVVLSNVSPSEICDLYMGLIAAEVKIKGTQPYQLINDYWPFPVKNMNYSRMWNLWKDKAVKKFGSEAIKQPKLQNELKQQYQPTEYQLDIFE</sequence>
<keyword evidence="2" id="KW-1185">Reference proteome</keyword>
<protein>
    <submittedName>
        <fullName evidence="1">Uncharacterized protein</fullName>
    </submittedName>
</protein>
<dbReference type="EMBL" id="QAON01000005">
    <property type="protein sequence ID" value="PTQ89825.1"/>
    <property type="molecule type" value="Genomic_DNA"/>
</dbReference>
<gene>
    <name evidence="1" type="ORF">C8N29_105152</name>
</gene>
<dbReference type="Proteomes" id="UP000244223">
    <property type="component" value="Unassembled WGS sequence"/>
</dbReference>
<organism evidence="1 2">
    <name type="scientific">Agitococcus lubricus</name>
    <dbReference type="NCBI Taxonomy" id="1077255"/>
    <lineage>
        <taxon>Bacteria</taxon>
        <taxon>Pseudomonadati</taxon>
        <taxon>Pseudomonadota</taxon>
        <taxon>Gammaproteobacteria</taxon>
        <taxon>Moraxellales</taxon>
        <taxon>Moraxellaceae</taxon>
        <taxon>Agitococcus</taxon>
    </lineage>
</organism>
<reference evidence="1 2" key="1">
    <citation type="submission" date="2018-04" db="EMBL/GenBank/DDBJ databases">
        <title>Genomic Encyclopedia of Archaeal and Bacterial Type Strains, Phase II (KMG-II): from individual species to whole genera.</title>
        <authorList>
            <person name="Goeker M."/>
        </authorList>
    </citation>
    <scope>NUCLEOTIDE SEQUENCE [LARGE SCALE GENOMIC DNA]</scope>
    <source>
        <strain evidence="1 2">DSM 5822</strain>
    </source>
</reference>
<evidence type="ECO:0000313" key="1">
    <source>
        <dbReference type="EMBL" id="PTQ89825.1"/>
    </source>
</evidence>
<proteinExistence type="predicted"/>
<comment type="caution">
    <text evidence="1">The sequence shown here is derived from an EMBL/GenBank/DDBJ whole genome shotgun (WGS) entry which is preliminary data.</text>
</comment>